<protein>
    <submittedName>
        <fullName evidence="2">Uncharacterized protein</fullName>
    </submittedName>
</protein>
<reference evidence="2" key="2">
    <citation type="submission" date="2019-04" db="EMBL/GenBank/DDBJ databases">
        <authorList>
            <person name="Kadobianskyi M."/>
            <person name="Schulze L."/>
            <person name="Schuelke M."/>
            <person name="Judkewitz B."/>
        </authorList>
    </citation>
    <scope>NUCLEOTIDE SEQUENCE</scope>
    <source>
        <strain evidence="2">Bolton</strain>
        <tissue evidence="2">Whole-body</tissue>
    </source>
</reference>
<evidence type="ECO:0000313" key="2">
    <source>
        <dbReference type="EMBL" id="TRZ01661.1"/>
    </source>
</evidence>
<dbReference type="EMBL" id="SRMA01024060">
    <property type="protein sequence ID" value="TRZ01660.1"/>
    <property type="molecule type" value="Genomic_DNA"/>
</dbReference>
<name>A0A553RHK2_9TELE</name>
<gene>
    <name evidence="2" type="ORF">DNTS_006147</name>
</gene>
<dbReference type="OrthoDB" id="8583677at2759"/>
<dbReference type="Proteomes" id="UP000316079">
    <property type="component" value="Unassembled WGS sequence"/>
</dbReference>
<accession>A0A553RHK2</accession>
<feature type="compositionally biased region" description="Polar residues" evidence="1">
    <location>
        <begin position="11"/>
        <end position="23"/>
    </location>
</feature>
<feature type="region of interest" description="Disordered" evidence="1">
    <location>
        <begin position="1"/>
        <end position="32"/>
    </location>
</feature>
<evidence type="ECO:0000256" key="1">
    <source>
        <dbReference type="SAM" id="MobiDB-lite"/>
    </source>
</evidence>
<organism evidence="2 3">
    <name type="scientific">Danionella cerebrum</name>
    <dbReference type="NCBI Taxonomy" id="2873325"/>
    <lineage>
        <taxon>Eukaryota</taxon>
        <taxon>Metazoa</taxon>
        <taxon>Chordata</taxon>
        <taxon>Craniata</taxon>
        <taxon>Vertebrata</taxon>
        <taxon>Euteleostomi</taxon>
        <taxon>Actinopterygii</taxon>
        <taxon>Neopterygii</taxon>
        <taxon>Teleostei</taxon>
        <taxon>Ostariophysi</taxon>
        <taxon>Cypriniformes</taxon>
        <taxon>Danionidae</taxon>
        <taxon>Danioninae</taxon>
        <taxon>Danionella</taxon>
    </lineage>
</organism>
<sequence>MDSSGKRVLSSGVSLQRSASSTRSHPDCNRTRTFADRCPKGIHLDISAVLSRLPVLVVWVSVMYQA</sequence>
<dbReference type="EMBL" id="SRMA01024060">
    <property type="protein sequence ID" value="TRZ01661.1"/>
    <property type="molecule type" value="Genomic_DNA"/>
</dbReference>
<keyword evidence="3" id="KW-1185">Reference proteome</keyword>
<dbReference type="AlphaFoldDB" id="A0A553RHK2"/>
<proteinExistence type="predicted"/>
<evidence type="ECO:0000313" key="3">
    <source>
        <dbReference type="Proteomes" id="UP000316079"/>
    </source>
</evidence>
<reference evidence="2 3" key="1">
    <citation type="journal article" date="2019" name="Sci. Data">
        <title>Hybrid genome assembly and annotation of Danionella translucida.</title>
        <authorList>
            <person name="Kadobianskyi M."/>
            <person name="Schulze L."/>
            <person name="Schuelke M."/>
            <person name="Judkewitz B."/>
        </authorList>
    </citation>
    <scope>NUCLEOTIDE SEQUENCE [LARGE SCALE GENOMIC DNA]</scope>
    <source>
        <strain evidence="2 3">Bolton</strain>
    </source>
</reference>
<comment type="caution">
    <text evidence="2">The sequence shown here is derived from an EMBL/GenBank/DDBJ whole genome shotgun (WGS) entry which is preliminary data.</text>
</comment>